<evidence type="ECO:0008006" key="3">
    <source>
        <dbReference type="Google" id="ProtNLM"/>
    </source>
</evidence>
<accession>A0ABW2YIH9</accession>
<evidence type="ECO:0000313" key="1">
    <source>
        <dbReference type="EMBL" id="MFD0738225.1"/>
    </source>
</evidence>
<name>A0ABW2YIH9_9GAMM</name>
<proteinExistence type="predicted"/>
<gene>
    <name evidence="1" type="ORF">ACFQZQ_02835</name>
</gene>
<protein>
    <recommendedName>
        <fullName evidence="3">Phage tail assembly protein</fullName>
    </recommendedName>
</protein>
<sequence>MPIEVELPDGTIVEFPEGTKPKTMEMALAKYRTRADFSDVQTGASSVKAKRRPATYNMSGIPGVDTQVMGLLDGLQHHALNLPVGLGQLAQHGLNAGANAILPAPEQTMSGLVRGEAP</sequence>
<dbReference type="RefSeq" id="WP_386811158.1">
    <property type="nucleotide sequence ID" value="NZ_JBHTIH010000002.1"/>
</dbReference>
<organism evidence="1 2">
    <name type="scientific">Lysobacter koreensis</name>
    <dbReference type="NCBI Taxonomy" id="266122"/>
    <lineage>
        <taxon>Bacteria</taxon>
        <taxon>Pseudomonadati</taxon>
        <taxon>Pseudomonadota</taxon>
        <taxon>Gammaproteobacteria</taxon>
        <taxon>Lysobacterales</taxon>
        <taxon>Lysobacteraceae</taxon>
        <taxon>Lysobacter</taxon>
    </lineage>
</organism>
<dbReference type="Proteomes" id="UP001597090">
    <property type="component" value="Unassembled WGS sequence"/>
</dbReference>
<reference evidence="2" key="1">
    <citation type="journal article" date="2019" name="Int. J. Syst. Evol. Microbiol.">
        <title>The Global Catalogue of Microorganisms (GCM) 10K type strain sequencing project: providing services to taxonomists for standard genome sequencing and annotation.</title>
        <authorList>
            <consortium name="The Broad Institute Genomics Platform"/>
            <consortium name="The Broad Institute Genome Sequencing Center for Infectious Disease"/>
            <person name="Wu L."/>
            <person name="Ma J."/>
        </authorList>
    </citation>
    <scope>NUCLEOTIDE SEQUENCE [LARGE SCALE GENOMIC DNA]</scope>
    <source>
        <strain evidence="2">CCUG 55491</strain>
    </source>
</reference>
<evidence type="ECO:0000313" key="2">
    <source>
        <dbReference type="Proteomes" id="UP001597090"/>
    </source>
</evidence>
<comment type="caution">
    <text evidence="1">The sequence shown here is derived from an EMBL/GenBank/DDBJ whole genome shotgun (WGS) entry which is preliminary data.</text>
</comment>
<dbReference type="EMBL" id="JBHTIH010000002">
    <property type="protein sequence ID" value="MFD0738225.1"/>
    <property type="molecule type" value="Genomic_DNA"/>
</dbReference>
<keyword evidence="2" id="KW-1185">Reference proteome</keyword>